<protein>
    <submittedName>
        <fullName evidence="1">Uncharacterized protein</fullName>
    </submittedName>
</protein>
<reference evidence="1" key="1">
    <citation type="journal article" date="2014" name="Front. Microbiol.">
        <title>High frequency of phylogenetically diverse reductive dehalogenase-homologous genes in deep subseafloor sedimentary metagenomes.</title>
        <authorList>
            <person name="Kawai M."/>
            <person name="Futagami T."/>
            <person name="Toyoda A."/>
            <person name="Takaki Y."/>
            <person name="Nishi S."/>
            <person name="Hori S."/>
            <person name="Arai W."/>
            <person name="Tsubouchi T."/>
            <person name="Morono Y."/>
            <person name="Uchiyama I."/>
            <person name="Ito T."/>
            <person name="Fujiyama A."/>
            <person name="Inagaki F."/>
            <person name="Takami H."/>
        </authorList>
    </citation>
    <scope>NUCLEOTIDE SEQUENCE</scope>
    <source>
        <strain evidence="1">Expedition CK06-06</strain>
    </source>
</reference>
<comment type="caution">
    <text evidence="1">The sequence shown here is derived from an EMBL/GenBank/DDBJ whole genome shotgun (WGS) entry which is preliminary data.</text>
</comment>
<proteinExistence type="predicted"/>
<accession>X1EUI5</accession>
<gene>
    <name evidence="1" type="ORF">S03H2_10569</name>
</gene>
<organism evidence="1">
    <name type="scientific">marine sediment metagenome</name>
    <dbReference type="NCBI Taxonomy" id="412755"/>
    <lineage>
        <taxon>unclassified sequences</taxon>
        <taxon>metagenomes</taxon>
        <taxon>ecological metagenomes</taxon>
    </lineage>
</organism>
<dbReference type="EMBL" id="BARU01005428">
    <property type="protein sequence ID" value="GAH36232.1"/>
    <property type="molecule type" value="Genomic_DNA"/>
</dbReference>
<name>X1EUI5_9ZZZZ</name>
<evidence type="ECO:0000313" key="1">
    <source>
        <dbReference type="EMBL" id="GAH36232.1"/>
    </source>
</evidence>
<sequence length="125" mass="15330">MPDFEKIMKNNELSEVTANFFVLYKDEETWLNGWISLEPSLEEFISVIRDEIEYSWDLENIDMADYLIFHIDIEDKNNMKEIKEDQYYQWVMQFEEIFIVVLHKDIKYRIIENIPPVFEWFMGTL</sequence>
<dbReference type="AlphaFoldDB" id="X1EUI5"/>